<evidence type="ECO:0000256" key="3">
    <source>
        <dbReference type="ARBA" id="ARBA00022801"/>
    </source>
</evidence>
<dbReference type="GO" id="GO:0008233">
    <property type="term" value="F:peptidase activity"/>
    <property type="evidence" value="ECO:0007669"/>
    <property type="project" value="UniProtKB-KW"/>
</dbReference>
<dbReference type="InterPro" id="IPR006433">
    <property type="entry name" value="Prohead_protease"/>
</dbReference>
<keyword evidence="5" id="KW-1273">Viral capsid maturation</keyword>
<accession>A0A8S5NML9</accession>
<evidence type="ECO:0000313" key="7">
    <source>
        <dbReference type="EMBL" id="DAD95612.1"/>
    </source>
</evidence>
<evidence type="ECO:0000256" key="1">
    <source>
        <dbReference type="ARBA" id="ARBA00022612"/>
    </source>
</evidence>
<evidence type="ECO:0000256" key="4">
    <source>
        <dbReference type="ARBA" id="ARBA00022950"/>
    </source>
</evidence>
<keyword evidence="3" id="KW-0378">Hydrolase</keyword>
<keyword evidence="1" id="KW-1188">Viral release from host cell</keyword>
<dbReference type="NCBIfam" id="TIGR01543">
    <property type="entry name" value="proheadase_HK97"/>
    <property type="match status" value="1"/>
</dbReference>
<evidence type="ECO:0000256" key="5">
    <source>
        <dbReference type="ARBA" id="ARBA00023045"/>
    </source>
</evidence>
<dbReference type="GO" id="GO:0046797">
    <property type="term" value="P:viral procapsid maturation"/>
    <property type="evidence" value="ECO:0007669"/>
    <property type="project" value="UniProtKB-KW"/>
</dbReference>
<dbReference type="InterPro" id="IPR054613">
    <property type="entry name" value="Peptidase_S78_dom"/>
</dbReference>
<dbReference type="Pfam" id="PF04586">
    <property type="entry name" value="Peptidase_S78"/>
    <property type="match status" value="1"/>
</dbReference>
<evidence type="ECO:0000256" key="2">
    <source>
        <dbReference type="ARBA" id="ARBA00022670"/>
    </source>
</evidence>
<dbReference type="GO" id="GO:0006508">
    <property type="term" value="P:proteolysis"/>
    <property type="evidence" value="ECO:0007669"/>
    <property type="project" value="UniProtKB-KW"/>
</dbReference>
<proteinExistence type="predicted"/>
<dbReference type="EMBL" id="BK015198">
    <property type="protein sequence ID" value="DAD95612.1"/>
    <property type="molecule type" value="Genomic_DNA"/>
</dbReference>
<keyword evidence="4" id="KW-0118">Viral capsid assembly</keyword>
<organism evidence="7">
    <name type="scientific">Siphoviridae sp. ctQU013</name>
    <dbReference type="NCBI Taxonomy" id="2826329"/>
    <lineage>
        <taxon>Viruses</taxon>
        <taxon>Duplodnaviria</taxon>
        <taxon>Heunggongvirae</taxon>
        <taxon>Uroviricota</taxon>
        <taxon>Caudoviricetes</taxon>
    </lineage>
</organism>
<name>A0A8S5NML9_9CAUD</name>
<protein>
    <submittedName>
        <fullName evidence="7">Prohead serine protease</fullName>
    </submittedName>
</protein>
<sequence>MTQIIEKTLSLDDVELKTEGDAGVFRGYASKFNGIDSYGDTILPGAYQKVLGEKMPPIFLNHNTMDLPIGRYTVMKENAQGLYVEGKLTLSIQKARDVYEAMRAGTIDGLSVGILLSKQDYDWNEDGGRNIKSVSGLREISVCTFPADDRARIGLVKCEDIQGAISIRELEENLRDAGLSKAQAQAFISKAKELILSERDQRDSESEAEKQVLAKLKTIAGRF</sequence>
<keyword evidence="2 7" id="KW-0645">Protease</keyword>
<evidence type="ECO:0000259" key="6">
    <source>
        <dbReference type="Pfam" id="PF04586"/>
    </source>
</evidence>
<feature type="domain" description="Prohead serine protease" evidence="6">
    <location>
        <begin position="17"/>
        <end position="159"/>
    </location>
</feature>
<reference evidence="7" key="1">
    <citation type="journal article" date="2021" name="Proc. Natl. Acad. Sci. U.S.A.">
        <title>A Catalog of Tens of Thousands of Viruses from Human Metagenomes Reveals Hidden Associations with Chronic Diseases.</title>
        <authorList>
            <person name="Tisza M.J."/>
            <person name="Buck C.B."/>
        </authorList>
    </citation>
    <scope>NUCLEOTIDE SEQUENCE</scope>
    <source>
        <strain evidence="7">CtQU013</strain>
    </source>
</reference>